<sequence>MRLSLGDWAIFRYFLSRYFSDSYDKKKPLKEDNLLEQSKMDPRSRSRAKPRLGLERNEIKDEERNRFVEIGIVIDSETESRVGNGARIRIGSESGTKIRRVENDCGHTI</sequence>
<feature type="compositionally biased region" description="Basic and acidic residues" evidence="1">
    <location>
        <begin position="33"/>
        <end position="44"/>
    </location>
</feature>
<dbReference type="EMBL" id="BGZK01002434">
    <property type="protein sequence ID" value="GBP93902.1"/>
    <property type="molecule type" value="Genomic_DNA"/>
</dbReference>
<keyword evidence="3" id="KW-1185">Reference proteome</keyword>
<protein>
    <submittedName>
        <fullName evidence="2">Uncharacterized protein</fullName>
    </submittedName>
</protein>
<dbReference type="Proteomes" id="UP000299102">
    <property type="component" value="Unassembled WGS sequence"/>
</dbReference>
<evidence type="ECO:0000256" key="1">
    <source>
        <dbReference type="SAM" id="MobiDB-lite"/>
    </source>
</evidence>
<proteinExistence type="predicted"/>
<name>A0A4C2A2E2_EUMVA</name>
<feature type="region of interest" description="Disordered" evidence="1">
    <location>
        <begin position="33"/>
        <end position="55"/>
    </location>
</feature>
<reference evidence="2 3" key="1">
    <citation type="journal article" date="2019" name="Commun. Biol.">
        <title>The bagworm genome reveals a unique fibroin gene that provides high tensile strength.</title>
        <authorList>
            <person name="Kono N."/>
            <person name="Nakamura H."/>
            <person name="Ohtoshi R."/>
            <person name="Tomita M."/>
            <person name="Numata K."/>
            <person name="Arakawa K."/>
        </authorList>
    </citation>
    <scope>NUCLEOTIDE SEQUENCE [LARGE SCALE GENOMIC DNA]</scope>
</reference>
<gene>
    <name evidence="2" type="ORF">EVAR_90902_1</name>
</gene>
<evidence type="ECO:0000313" key="3">
    <source>
        <dbReference type="Proteomes" id="UP000299102"/>
    </source>
</evidence>
<dbReference type="AlphaFoldDB" id="A0A4C2A2E2"/>
<accession>A0A4C2A2E2</accession>
<comment type="caution">
    <text evidence="2">The sequence shown here is derived from an EMBL/GenBank/DDBJ whole genome shotgun (WGS) entry which is preliminary data.</text>
</comment>
<evidence type="ECO:0000313" key="2">
    <source>
        <dbReference type="EMBL" id="GBP93902.1"/>
    </source>
</evidence>
<organism evidence="2 3">
    <name type="scientific">Eumeta variegata</name>
    <name type="common">Bagworm moth</name>
    <name type="synonym">Eumeta japonica</name>
    <dbReference type="NCBI Taxonomy" id="151549"/>
    <lineage>
        <taxon>Eukaryota</taxon>
        <taxon>Metazoa</taxon>
        <taxon>Ecdysozoa</taxon>
        <taxon>Arthropoda</taxon>
        <taxon>Hexapoda</taxon>
        <taxon>Insecta</taxon>
        <taxon>Pterygota</taxon>
        <taxon>Neoptera</taxon>
        <taxon>Endopterygota</taxon>
        <taxon>Lepidoptera</taxon>
        <taxon>Glossata</taxon>
        <taxon>Ditrysia</taxon>
        <taxon>Tineoidea</taxon>
        <taxon>Psychidae</taxon>
        <taxon>Oiketicinae</taxon>
        <taxon>Eumeta</taxon>
    </lineage>
</organism>